<evidence type="ECO:0000313" key="5">
    <source>
        <dbReference type="EMBL" id="CAE7635137.1"/>
    </source>
</evidence>
<dbReference type="AlphaFoldDB" id="A0A812VK87"/>
<dbReference type="PANTHER" id="PTHR10302:SF0">
    <property type="entry name" value="SINGLE-STRANDED DNA-BINDING PROTEIN, MITOCHONDRIAL"/>
    <property type="match status" value="1"/>
</dbReference>
<dbReference type="CDD" id="cd04496">
    <property type="entry name" value="SSB_OBF"/>
    <property type="match status" value="1"/>
</dbReference>
<dbReference type="Pfam" id="PF08401">
    <property type="entry name" value="ArdcN"/>
    <property type="match status" value="1"/>
</dbReference>
<dbReference type="InterPro" id="IPR011344">
    <property type="entry name" value="ssDNA-bd"/>
</dbReference>
<comment type="caution">
    <text evidence="5">The sequence shown here is derived from an EMBL/GenBank/DDBJ whole genome shotgun (WGS) entry which is preliminary data.</text>
</comment>
<gene>
    <name evidence="5" type="ORF">SPIL2461_LOCUS16718</name>
</gene>
<name>A0A812VK87_SYMPI</name>
<evidence type="ECO:0000259" key="3">
    <source>
        <dbReference type="Pfam" id="PF08401"/>
    </source>
</evidence>
<dbReference type="Pfam" id="PF00436">
    <property type="entry name" value="SSB"/>
    <property type="match status" value="1"/>
</dbReference>
<feature type="domain" description="N-terminal" evidence="3">
    <location>
        <begin position="230"/>
        <end position="344"/>
    </location>
</feature>
<sequence length="512" mass="56588">MTTDLNKVQIIGRLGQDPEANQTNGGKSVVNCSFATNYTHKDADGNKIEQTDWHRVVFYSGLADVVSKYMKTGSRAYVEGRLKHGKFTDKDGIERYTTEIVASDLRMLDGKDLCMQAILIDPEILCITALSIDTDDYARIRQVIGCKSLSVAVSLPTQDTVFVDSAARLKGTSRHCFRLAGCPHPIVGRAVIVGCDRVGDSVDARTNAYALLEMVTSPPTRATYLSRTDTIYESVTQSILDALEQGTPPWQRSWSIGSAQRLPRNFSTNNSYRGINALIFWMTAQKQGYSSQYWLTFNQARDLGGCVRKKEKGTRGIFYRLLERTDNASGETKSIPMARQFSAFNLDQIDGIEDPSTERLGQASPDENPEAETFIAQTGARIEFGAFSPCYLPTSDTIRCPERARFKSAGDYYATLTHELTHWTAHKTRLARDLSGKFGDASYAAEELVAELGSAFICADLGIQGTLQEHASYLDHWIEILKADERAIVSAASLASKAHQYLMATVDQARAA</sequence>
<dbReference type="PANTHER" id="PTHR10302">
    <property type="entry name" value="SINGLE-STRANDED DNA-BINDING PROTEIN"/>
    <property type="match status" value="1"/>
</dbReference>
<feature type="domain" description="Polyvalent protein metallopeptidase" evidence="4">
    <location>
        <begin position="370"/>
        <end position="493"/>
    </location>
</feature>
<dbReference type="GO" id="GO:0042645">
    <property type="term" value="C:mitochondrial nucleoid"/>
    <property type="evidence" value="ECO:0007669"/>
    <property type="project" value="TreeGrafter"/>
</dbReference>
<evidence type="ECO:0000256" key="1">
    <source>
        <dbReference type="ARBA" id="ARBA00023125"/>
    </source>
</evidence>
<dbReference type="EMBL" id="CAJNIZ010042748">
    <property type="protein sequence ID" value="CAE7635137.1"/>
    <property type="molecule type" value="Genomic_DNA"/>
</dbReference>
<dbReference type="Proteomes" id="UP000649617">
    <property type="component" value="Unassembled WGS sequence"/>
</dbReference>
<dbReference type="GO" id="GO:0006264">
    <property type="term" value="P:mitochondrial DNA replication"/>
    <property type="evidence" value="ECO:0007669"/>
    <property type="project" value="TreeGrafter"/>
</dbReference>
<dbReference type="HAMAP" id="MF_00984">
    <property type="entry name" value="SSB"/>
    <property type="match status" value="1"/>
</dbReference>
<protein>
    <recommendedName>
        <fullName evidence="7">Single-stranded DNA-binding protein</fullName>
    </recommendedName>
</protein>
<reference evidence="5" key="1">
    <citation type="submission" date="2021-02" db="EMBL/GenBank/DDBJ databases">
        <authorList>
            <person name="Dougan E. K."/>
            <person name="Rhodes N."/>
            <person name="Thang M."/>
            <person name="Chan C."/>
        </authorList>
    </citation>
    <scope>NUCLEOTIDE SEQUENCE</scope>
</reference>
<dbReference type="OrthoDB" id="449359at2759"/>
<dbReference type="Gene3D" id="2.40.50.140">
    <property type="entry name" value="Nucleic acid-binding proteins"/>
    <property type="match status" value="1"/>
</dbReference>
<evidence type="ECO:0000259" key="4">
    <source>
        <dbReference type="Pfam" id="PF18818"/>
    </source>
</evidence>
<dbReference type="PROSITE" id="PS50935">
    <property type="entry name" value="SSB"/>
    <property type="match status" value="1"/>
</dbReference>
<dbReference type="InterPro" id="IPR013610">
    <property type="entry name" value="ArdC_N"/>
</dbReference>
<dbReference type="InterPro" id="IPR012340">
    <property type="entry name" value="NA-bd_OB-fold"/>
</dbReference>
<evidence type="ECO:0000256" key="2">
    <source>
        <dbReference type="PROSITE-ProRule" id="PRU00252"/>
    </source>
</evidence>
<keyword evidence="1 2" id="KW-0238">DNA-binding</keyword>
<keyword evidence="6" id="KW-1185">Reference proteome</keyword>
<organism evidence="5 6">
    <name type="scientific">Symbiodinium pilosum</name>
    <name type="common">Dinoflagellate</name>
    <dbReference type="NCBI Taxonomy" id="2952"/>
    <lineage>
        <taxon>Eukaryota</taxon>
        <taxon>Sar</taxon>
        <taxon>Alveolata</taxon>
        <taxon>Dinophyceae</taxon>
        <taxon>Suessiales</taxon>
        <taxon>Symbiodiniaceae</taxon>
        <taxon>Symbiodinium</taxon>
    </lineage>
</organism>
<dbReference type="InterPro" id="IPR041459">
    <property type="entry name" value="MPTase-PolyVal"/>
</dbReference>
<evidence type="ECO:0008006" key="7">
    <source>
        <dbReference type="Google" id="ProtNLM"/>
    </source>
</evidence>
<dbReference type="SUPFAM" id="SSF50249">
    <property type="entry name" value="Nucleic acid-binding proteins"/>
    <property type="match status" value="1"/>
</dbReference>
<dbReference type="GO" id="GO:0003697">
    <property type="term" value="F:single-stranded DNA binding"/>
    <property type="evidence" value="ECO:0007669"/>
    <property type="project" value="InterPro"/>
</dbReference>
<dbReference type="InterPro" id="IPR000424">
    <property type="entry name" value="Primosome_PriB/ssb"/>
</dbReference>
<proteinExistence type="inferred from homology"/>
<dbReference type="Pfam" id="PF18818">
    <property type="entry name" value="MPTase-PolyVal"/>
    <property type="match status" value="1"/>
</dbReference>
<accession>A0A812VK87</accession>
<evidence type="ECO:0000313" key="6">
    <source>
        <dbReference type="Proteomes" id="UP000649617"/>
    </source>
</evidence>
<dbReference type="NCBIfam" id="TIGR00621">
    <property type="entry name" value="ssb"/>
    <property type="match status" value="1"/>
</dbReference>